<dbReference type="NCBIfam" id="TIGR00688">
    <property type="entry name" value="rarD"/>
    <property type="match status" value="1"/>
</dbReference>
<evidence type="ECO:0000313" key="12">
    <source>
        <dbReference type="Proteomes" id="UP001363460"/>
    </source>
</evidence>
<feature type="transmembrane region" description="Helical" evidence="9">
    <location>
        <begin position="273"/>
        <end position="294"/>
    </location>
</feature>
<organism evidence="11 12">
    <name type="scientific">Brevundimonas olei</name>
    <dbReference type="NCBI Taxonomy" id="657642"/>
    <lineage>
        <taxon>Bacteria</taxon>
        <taxon>Pseudomonadati</taxon>
        <taxon>Pseudomonadota</taxon>
        <taxon>Alphaproteobacteria</taxon>
        <taxon>Caulobacterales</taxon>
        <taxon>Caulobacteraceae</taxon>
        <taxon>Brevundimonas</taxon>
    </lineage>
</organism>
<proteinExistence type="inferred from homology"/>
<evidence type="ECO:0000256" key="6">
    <source>
        <dbReference type="ARBA" id="ARBA00022989"/>
    </source>
</evidence>
<dbReference type="Proteomes" id="UP001363460">
    <property type="component" value="Chromosome"/>
</dbReference>
<dbReference type="Pfam" id="PF00892">
    <property type="entry name" value="EamA"/>
    <property type="match status" value="1"/>
</dbReference>
<dbReference type="InterPro" id="IPR037185">
    <property type="entry name" value="EmrE-like"/>
</dbReference>
<dbReference type="InterPro" id="IPR000620">
    <property type="entry name" value="EamA_dom"/>
</dbReference>
<name>A0ABZ2IDF4_9CAUL</name>
<dbReference type="InterPro" id="IPR004626">
    <property type="entry name" value="RarD"/>
</dbReference>
<evidence type="ECO:0000256" key="4">
    <source>
        <dbReference type="ARBA" id="ARBA00022475"/>
    </source>
</evidence>
<evidence type="ECO:0000259" key="10">
    <source>
        <dbReference type="Pfam" id="PF00892"/>
    </source>
</evidence>
<keyword evidence="7 9" id="KW-0472">Membrane</keyword>
<evidence type="ECO:0000313" key="11">
    <source>
        <dbReference type="EMBL" id="WWT55008.1"/>
    </source>
</evidence>
<protein>
    <submittedName>
        <fullName evidence="11">EamA family transporter RarD</fullName>
    </submittedName>
</protein>
<evidence type="ECO:0000256" key="7">
    <source>
        <dbReference type="ARBA" id="ARBA00023136"/>
    </source>
</evidence>
<dbReference type="PANTHER" id="PTHR22911">
    <property type="entry name" value="ACYL-MALONYL CONDENSING ENZYME-RELATED"/>
    <property type="match status" value="1"/>
</dbReference>
<evidence type="ECO:0000256" key="8">
    <source>
        <dbReference type="SAM" id="MobiDB-lite"/>
    </source>
</evidence>
<feature type="transmembrane region" description="Helical" evidence="9">
    <location>
        <begin position="158"/>
        <end position="174"/>
    </location>
</feature>
<evidence type="ECO:0000256" key="5">
    <source>
        <dbReference type="ARBA" id="ARBA00022692"/>
    </source>
</evidence>
<dbReference type="RefSeq" id="WP_338577419.1">
    <property type="nucleotide sequence ID" value="NZ_CP146369.1"/>
</dbReference>
<dbReference type="PANTHER" id="PTHR22911:SF137">
    <property type="entry name" value="SOLUTE CARRIER FAMILY 35 MEMBER G2-RELATED"/>
    <property type="match status" value="1"/>
</dbReference>
<evidence type="ECO:0000256" key="1">
    <source>
        <dbReference type="ARBA" id="ARBA00004651"/>
    </source>
</evidence>
<feature type="transmembrane region" description="Helical" evidence="9">
    <location>
        <begin position="50"/>
        <end position="67"/>
    </location>
</feature>
<accession>A0ABZ2IDF4</accession>
<comment type="subcellular location">
    <subcellularLocation>
        <location evidence="1">Cell membrane</location>
        <topology evidence="1">Multi-pass membrane protein</topology>
    </subcellularLocation>
</comment>
<feature type="transmembrane region" description="Helical" evidence="9">
    <location>
        <begin position="186"/>
        <end position="206"/>
    </location>
</feature>
<keyword evidence="12" id="KW-1185">Reference proteome</keyword>
<feature type="transmembrane region" description="Helical" evidence="9">
    <location>
        <begin position="79"/>
        <end position="99"/>
    </location>
</feature>
<feature type="transmembrane region" description="Helical" evidence="9">
    <location>
        <begin position="250"/>
        <end position="267"/>
    </location>
</feature>
<gene>
    <name evidence="11" type="primary">rarD</name>
    <name evidence="11" type="ORF">V8J38_00790</name>
</gene>
<evidence type="ECO:0000256" key="9">
    <source>
        <dbReference type="SAM" id="Phobius"/>
    </source>
</evidence>
<comment type="similarity">
    <text evidence="2">Belongs to the EamA transporter family.</text>
</comment>
<dbReference type="EMBL" id="CP146369">
    <property type="protein sequence ID" value="WWT55008.1"/>
    <property type="molecule type" value="Genomic_DNA"/>
</dbReference>
<sequence length="333" mass="35714">MSASPAPASEARAALAAGVFCYLIWGFVPLVFQQMGHQGADAWEIMGHRAVWGLVWAALLVMLSRQWTQVLAVLRQPRVLGWLALSAVLIAGNWTTYIIAVNDGRTLDASLGYYLNPLLNMAAGAWLFREKIDWAGKIAMALAAVGVLLQTIALGHAPWVSIILALTFAAYGIIRKRVSVDAQTGLFLECLLLALPGLIWLIHIESTGAGHFTASPSATLWLLFAGPATVIPLALFAWAARRMPLSSMGFLQFLAPTIVFIIGALQGEALGPLRIASFVFIWVAVAVFAVGAVLKVRRAAHTAETIVAPEPGLLDDPAEDRMDAIGEKPSTSR</sequence>
<feature type="region of interest" description="Disordered" evidence="8">
    <location>
        <begin position="311"/>
        <end position="333"/>
    </location>
</feature>
<feature type="transmembrane region" description="Helical" evidence="9">
    <location>
        <begin position="218"/>
        <end position="238"/>
    </location>
</feature>
<dbReference type="SUPFAM" id="SSF103481">
    <property type="entry name" value="Multidrug resistance efflux transporter EmrE"/>
    <property type="match status" value="2"/>
</dbReference>
<keyword evidence="5 9" id="KW-0812">Transmembrane</keyword>
<feature type="domain" description="EamA" evidence="10">
    <location>
        <begin position="17"/>
        <end position="149"/>
    </location>
</feature>
<evidence type="ECO:0000256" key="3">
    <source>
        <dbReference type="ARBA" id="ARBA00022448"/>
    </source>
</evidence>
<reference evidence="11 12" key="1">
    <citation type="submission" date="2024-02" db="EMBL/GenBank/DDBJ databases">
        <title>Distribution and functional of Brevundimonas-related endobacteria within Verticillium dahliae.</title>
        <authorList>
            <person name="Zeng H."/>
        </authorList>
    </citation>
    <scope>NUCLEOTIDE SEQUENCE [LARGE SCALE GENOMIC DNA]</scope>
    <source>
        <strain evidence="11 12">TRM 44200</strain>
    </source>
</reference>
<feature type="transmembrane region" description="Helical" evidence="9">
    <location>
        <begin position="12"/>
        <end position="30"/>
    </location>
</feature>
<keyword evidence="3" id="KW-0813">Transport</keyword>
<keyword evidence="6 9" id="KW-1133">Transmembrane helix</keyword>
<keyword evidence="4" id="KW-1003">Cell membrane</keyword>
<evidence type="ECO:0000256" key="2">
    <source>
        <dbReference type="ARBA" id="ARBA00007362"/>
    </source>
</evidence>